<evidence type="ECO:0000313" key="3">
    <source>
        <dbReference type="EMBL" id="SBW09936.1"/>
    </source>
</evidence>
<keyword evidence="1" id="KW-0732">Signal</keyword>
<dbReference type="InterPro" id="IPR041215">
    <property type="entry name" value="FlgO_dom"/>
</dbReference>
<dbReference type="Pfam" id="PF17680">
    <property type="entry name" value="FlgO"/>
    <property type="match status" value="1"/>
</dbReference>
<evidence type="ECO:0000256" key="1">
    <source>
        <dbReference type="SAM" id="SignalP"/>
    </source>
</evidence>
<organism evidence="3">
    <name type="scientific">uncultured delta proteobacterium</name>
    <dbReference type="NCBI Taxonomy" id="34034"/>
    <lineage>
        <taxon>Bacteria</taxon>
        <taxon>Deltaproteobacteria</taxon>
        <taxon>environmental samples</taxon>
    </lineage>
</organism>
<protein>
    <recommendedName>
        <fullName evidence="2">FlgO domain-containing protein</fullName>
    </recommendedName>
</protein>
<gene>
    <name evidence="3" type="ORF">KL86DPRO_50326</name>
</gene>
<accession>A0A212KE01</accession>
<evidence type="ECO:0000259" key="2">
    <source>
        <dbReference type="Pfam" id="PF17680"/>
    </source>
</evidence>
<sequence>MRFPSIACRPLAWITTAAVLVVLAAAQAAASGSIEGTVPLAASAMGRQIDRQIVERLAQPEPPATGVSLAVTVPVDVNDLDESNPLARQMAEEMARWFTQAGYHVQEIRKGNSVLIEPGNGEKLLTRRDNLLGKKEVESAAIMTGTYTVTNKNVRFNIRVLQTTTQDVLGMATVSVPLTSEVKSLLGRNAAGHGGAYAGIAPSVGTMLP</sequence>
<feature type="chain" id="PRO_5012713411" description="FlgO domain-containing protein" evidence="1">
    <location>
        <begin position="31"/>
        <end position="209"/>
    </location>
</feature>
<feature type="domain" description="FlgO" evidence="2">
    <location>
        <begin position="51"/>
        <end position="179"/>
    </location>
</feature>
<reference evidence="3" key="1">
    <citation type="submission" date="2016-04" db="EMBL/GenBank/DDBJ databases">
        <authorList>
            <person name="Evans L.H."/>
            <person name="Alamgir A."/>
            <person name="Owens N."/>
            <person name="Weber N.D."/>
            <person name="Virtaneva K."/>
            <person name="Barbian K."/>
            <person name="Babar A."/>
            <person name="Rosenke K."/>
        </authorList>
    </citation>
    <scope>NUCLEOTIDE SEQUENCE</scope>
    <source>
        <strain evidence="3">86</strain>
    </source>
</reference>
<dbReference type="AlphaFoldDB" id="A0A212KE01"/>
<name>A0A212KE01_9DELT</name>
<dbReference type="EMBL" id="FLUQ01000005">
    <property type="protein sequence ID" value="SBW09936.1"/>
    <property type="molecule type" value="Genomic_DNA"/>
</dbReference>
<feature type="signal peptide" evidence="1">
    <location>
        <begin position="1"/>
        <end position="30"/>
    </location>
</feature>
<proteinExistence type="predicted"/>